<keyword evidence="9" id="KW-0012">Acyltransferase</keyword>
<evidence type="ECO:0000256" key="4">
    <source>
        <dbReference type="ARBA" id="ARBA00013244"/>
    </source>
</evidence>
<evidence type="ECO:0000256" key="10">
    <source>
        <dbReference type="ARBA" id="ARBA00048109"/>
    </source>
</evidence>
<evidence type="ECO:0000313" key="14">
    <source>
        <dbReference type="Proteomes" id="UP000283644"/>
    </source>
</evidence>
<dbReference type="PANTHER" id="PTHR31650:SF1">
    <property type="entry name" value="WAX ESTER SYNTHASE_DIACYLGLYCEROL ACYLTRANSFERASE 4-RELATED"/>
    <property type="match status" value="1"/>
</dbReference>
<feature type="domain" description="O-acyltransferase WSD1 C-terminal" evidence="12">
    <location>
        <begin position="343"/>
        <end position="482"/>
    </location>
</feature>
<sequence>MPPAWTLDQQRGTAMATLDDNEIARARAELTHWGEPELNPLDALMWRTERPPADSWTGVVVMVLSETPSWERVKAAHRWGVKVAPRFAERVVEPIVPTGPPMWTTDEKFDLDYHVRRVRLPGSGSMAELLELAQGMAVTPLDRSRPPWAATFVEGLEGGRAAYLLQAHHVLMDGAAATQLLSRMLDRTPDQAPVGMPDPTDRPQVSRKAATGQGFRWQASAAAKVLRESARVVGQVAADPLGALRETSAYVSSVPRVATPPPRAASELLQPGPRTKWRFGALECDVLELKKAAKAVGGTVNDAFVASVLGGLRHYHDRHGATLGDVPISMPVSMRREDDPMGGNRFTGAFFSAPSGIADPAERIRAMHDRVLRVRQEPALDIMNKVTPLMNLAPTPLVAAAISGLNAGATLTTSSWQGLPFETYWAGSRFERMFVFGPLPGTSMCAALCTHEGVCCIGVNVDGDVFPDTDVLWECLQEGLDEVLALGR</sequence>
<comment type="catalytic activity">
    <reaction evidence="10">
        <text>an acyl-CoA + a 1,2-diacyl-sn-glycerol = a triacyl-sn-glycerol + CoA</text>
        <dbReference type="Rhea" id="RHEA:10868"/>
        <dbReference type="ChEBI" id="CHEBI:17815"/>
        <dbReference type="ChEBI" id="CHEBI:57287"/>
        <dbReference type="ChEBI" id="CHEBI:58342"/>
        <dbReference type="ChEBI" id="CHEBI:64615"/>
        <dbReference type="EC" id="2.3.1.20"/>
    </reaction>
</comment>
<evidence type="ECO:0000256" key="5">
    <source>
        <dbReference type="ARBA" id="ARBA00022516"/>
    </source>
</evidence>
<reference evidence="13 14" key="1">
    <citation type="submission" date="2018-09" db="EMBL/GenBank/DDBJ databases">
        <title>Genome sequencing of Nocardioides immobilis CCTCC AB 2017083 for comparison to Nocardioides silvaticus.</title>
        <authorList>
            <person name="Li C."/>
            <person name="Wang G."/>
        </authorList>
    </citation>
    <scope>NUCLEOTIDE SEQUENCE [LARGE SCALE GENOMIC DNA]</scope>
    <source>
        <strain evidence="13 14">CCTCC AB 2017083</strain>
    </source>
</reference>
<dbReference type="UniPathway" id="UPA00282"/>
<proteinExistence type="inferred from homology"/>
<dbReference type="GO" id="GO:0071731">
    <property type="term" value="P:response to nitric oxide"/>
    <property type="evidence" value="ECO:0007669"/>
    <property type="project" value="TreeGrafter"/>
</dbReference>
<evidence type="ECO:0000256" key="2">
    <source>
        <dbReference type="ARBA" id="ARBA00005189"/>
    </source>
</evidence>
<dbReference type="PANTHER" id="PTHR31650">
    <property type="entry name" value="O-ACYLTRANSFERASE (WSD1-LIKE) FAMILY PROTEIN"/>
    <property type="match status" value="1"/>
</dbReference>
<evidence type="ECO:0000256" key="9">
    <source>
        <dbReference type="ARBA" id="ARBA00023315"/>
    </source>
</evidence>
<dbReference type="InterPro" id="IPR009721">
    <property type="entry name" value="O-acyltransferase_WSD1_C"/>
</dbReference>
<organism evidence="13 14">
    <name type="scientific">Nocardioides immobilis</name>
    <dbReference type="NCBI Taxonomy" id="2049295"/>
    <lineage>
        <taxon>Bacteria</taxon>
        <taxon>Bacillati</taxon>
        <taxon>Actinomycetota</taxon>
        <taxon>Actinomycetes</taxon>
        <taxon>Propionibacteriales</taxon>
        <taxon>Nocardioidaceae</taxon>
        <taxon>Nocardioides</taxon>
    </lineage>
</organism>
<dbReference type="Pfam" id="PF06974">
    <property type="entry name" value="WS_DGAT_C"/>
    <property type="match status" value="1"/>
</dbReference>
<dbReference type="GO" id="GO:0004144">
    <property type="term" value="F:diacylglycerol O-acyltransferase activity"/>
    <property type="evidence" value="ECO:0007669"/>
    <property type="project" value="UniProtKB-EC"/>
</dbReference>
<dbReference type="Proteomes" id="UP000283644">
    <property type="component" value="Unassembled WGS sequence"/>
</dbReference>
<gene>
    <name evidence="13" type="ORF">D0Z08_03785</name>
</gene>
<evidence type="ECO:0000256" key="3">
    <source>
        <dbReference type="ARBA" id="ARBA00009587"/>
    </source>
</evidence>
<dbReference type="OrthoDB" id="9810950at2"/>
<feature type="domain" description="O-acyltransferase WSD1-like N-terminal" evidence="11">
    <location>
        <begin position="38"/>
        <end position="303"/>
    </location>
</feature>
<evidence type="ECO:0000256" key="8">
    <source>
        <dbReference type="ARBA" id="ARBA00023098"/>
    </source>
</evidence>
<comment type="pathway">
    <text evidence="1">Glycerolipid metabolism; triacylglycerol biosynthesis.</text>
</comment>
<dbReference type="Pfam" id="PF03007">
    <property type="entry name" value="WS_DGAT_cat"/>
    <property type="match status" value="1"/>
</dbReference>
<name>A0A417Y6A3_9ACTN</name>
<comment type="similarity">
    <text evidence="3">Belongs to the long-chain O-acyltransferase family.</text>
</comment>
<dbReference type="GO" id="GO:0001666">
    <property type="term" value="P:response to hypoxia"/>
    <property type="evidence" value="ECO:0007669"/>
    <property type="project" value="TreeGrafter"/>
</dbReference>
<dbReference type="InterPro" id="IPR045034">
    <property type="entry name" value="O-acyltransferase_WSD1-like"/>
</dbReference>
<dbReference type="Gene3D" id="3.30.559.10">
    <property type="entry name" value="Chloramphenicol acetyltransferase-like domain"/>
    <property type="match status" value="1"/>
</dbReference>
<dbReference type="GO" id="GO:0051701">
    <property type="term" value="P:biological process involved in interaction with host"/>
    <property type="evidence" value="ECO:0007669"/>
    <property type="project" value="TreeGrafter"/>
</dbReference>
<evidence type="ECO:0000259" key="11">
    <source>
        <dbReference type="Pfam" id="PF03007"/>
    </source>
</evidence>
<dbReference type="InterPro" id="IPR023213">
    <property type="entry name" value="CAT-like_dom_sf"/>
</dbReference>
<keyword evidence="5" id="KW-0444">Lipid biosynthesis</keyword>
<evidence type="ECO:0000313" key="13">
    <source>
        <dbReference type="EMBL" id="RHW28125.1"/>
    </source>
</evidence>
<evidence type="ECO:0000256" key="6">
    <source>
        <dbReference type="ARBA" id="ARBA00022679"/>
    </source>
</evidence>
<dbReference type="SUPFAM" id="SSF52777">
    <property type="entry name" value="CoA-dependent acyltransferases"/>
    <property type="match status" value="2"/>
</dbReference>
<comment type="pathway">
    <text evidence="2">Lipid metabolism.</text>
</comment>
<keyword evidence="6" id="KW-0808">Transferase</keyword>
<protein>
    <recommendedName>
        <fullName evidence="4">diacylglycerol O-acyltransferase</fullName>
        <ecNumber evidence="4">2.3.1.20</ecNumber>
    </recommendedName>
</protein>
<dbReference type="EC" id="2.3.1.20" evidence="4"/>
<dbReference type="EMBL" id="QXGH01000010">
    <property type="protein sequence ID" value="RHW28125.1"/>
    <property type="molecule type" value="Genomic_DNA"/>
</dbReference>
<evidence type="ECO:0000256" key="7">
    <source>
        <dbReference type="ARBA" id="ARBA00022798"/>
    </source>
</evidence>
<evidence type="ECO:0000256" key="1">
    <source>
        <dbReference type="ARBA" id="ARBA00004771"/>
    </source>
</evidence>
<evidence type="ECO:0000259" key="12">
    <source>
        <dbReference type="Pfam" id="PF06974"/>
    </source>
</evidence>
<dbReference type="AlphaFoldDB" id="A0A417Y6A3"/>
<dbReference type="GO" id="GO:0006071">
    <property type="term" value="P:glycerol metabolic process"/>
    <property type="evidence" value="ECO:0007669"/>
    <property type="project" value="UniProtKB-KW"/>
</dbReference>
<dbReference type="GO" id="GO:0019432">
    <property type="term" value="P:triglyceride biosynthetic process"/>
    <property type="evidence" value="ECO:0007669"/>
    <property type="project" value="UniProtKB-UniPathway"/>
</dbReference>
<dbReference type="GO" id="GO:0005886">
    <property type="term" value="C:plasma membrane"/>
    <property type="evidence" value="ECO:0007669"/>
    <property type="project" value="TreeGrafter"/>
</dbReference>
<dbReference type="InterPro" id="IPR004255">
    <property type="entry name" value="O-acyltransferase_WSD1_N"/>
</dbReference>
<comment type="caution">
    <text evidence="13">The sequence shown here is derived from an EMBL/GenBank/DDBJ whole genome shotgun (WGS) entry which is preliminary data.</text>
</comment>
<keyword evidence="7" id="KW-0319">Glycerol metabolism</keyword>
<keyword evidence="14" id="KW-1185">Reference proteome</keyword>
<keyword evidence="8" id="KW-0443">Lipid metabolism</keyword>
<accession>A0A417Y6A3</accession>